<dbReference type="EMBL" id="PSXY01000048">
    <property type="protein sequence ID" value="PPF63024.1"/>
    <property type="molecule type" value="Genomic_DNA"/>
</dbReference>
<dbReference type="PANTHER" id="PTHR48079">
    <property type="entry name" value="PROTEIN YEEZ"/>
    <property type="match status" value="1"/>
</dbReference>
<accession>A0A2S5VK05</accession>
<protein>
    <submittedName>
        <fullName evidence="3">Nucleoside-diphosphate sugar epimerase</fullName>
    </submittedName>
</protein>
<proteinExistence type="predicted"/>
<feature type="region of interest" description="Disordered" evidence="1">
    <location>
        <begin position="117"/>
        <end position="148"/>
    </location>
</feature>
<dbReference type="InterPro" id="IPR051783">
    <property type="entry name" value="NAD(P)-dependent_oxidoreduct"/>
</dbReference>
<evidence type="ECO:0000313" key="3">
    <source>
        <dbReference type="EMBL" id="PPF63024.1"/>
    </source>
</evidence>
<dbReference type="RefSeq" id="WP_104291415.1">
    <property type="nucleotide sequence ID" value="NZ_PSXY01000048.1"/>
</dbReference>
<organism evidence="3 4">
    <name type="scientific">Clavibacter michiganensis</name>
    <dbReference type="NCBI Taxonomy" id="28447"/>
    <lineage>
        <taxon>Bacteria</taxon>
        <taxon>Bacillati</taxon>
        <taxon>Actinomycetota</taxon>
        <taxon>Actinomycetes</taxon>
        <taxon>Micrococcales</taxon>
        <taxon>Microbacteriaceae</taxon>
        <taxon>Clavibacter</taxon>
    </lineage>
</organism>
<dbReference type="Proteomes" id="UP000239241">
    <property type="component" value="Unassembled WGS sequence"/>
</dbReference>
<dbReference type="Gene3D" id="3.40.50.720">
    <property type="entry name" value="NAD(P)-binding Rossmann-like Domain"/>
    <property type="match status" value="1"/>
</dbReference>
<dbReference type="InterPro" id="IPR036291">
    <property type="entry name" value="NAD(P)-bd_dom_sf"/>
</dbReference>
<evidence type="ECO:0000256" key="1">
    <source>
        <dbReference type="SAM" id="MobiDB-lite"/>
    </source>
</evidence>
<gene>
    <name evidence="3" type="ORF">C5E16_15645</name>
</gene>
<feature type="compositionally biased region" description="Pro residues" evidence="1">
    <location>
        <begin position="122"/>
        <end position="139"/>
    </location>
</feature>
<feature type="domain" description="NAD-dependent epimerase/dehydratase" evidence="2">
    <location>
        <begin position="8"/>
        <end position="197"/>
    </location>
</feature>
<dbReference type="PANTHER" id="PTHR48079:SF6">
    <property type="entry name" value="NAD(P)-BINDING DOMAIN-CONTAINING PROTEIN-RELATED"/>
    <property type="match status" value="1"/>
</dbReference>
<dbReference type="AlphaFoldDB" id="A0A2S5VK05"/>
<reference evidence="3 4" key="1">
    <citation type="submission" date="2018-02" db="EMBL/GenBank/DDBJ databases">
        <title>Bacteriophage NCPPB3778 and a type I-E CRISPR drive the evolution of the US Biological Select Agent, Rathayibacter toxicus.</title>
        <authorList>
            <person name="Davis E.W.II."/>
            <person name="Tabima J.F."/>
            <person name="Weisberg A.J."/>
            <person name="Lopes L.D."/>
            <person name="Wiseman M.S."/>
            <person name="Wiseman M.S."/>
            <person name="Pupko T."/>
            <person name="Belcher M.S."/>
            <person name="Sechler A.J."/>
            <person name="Tancos M.A."/>
            <person name="Schroeder B.K."/>
            <person name="Murray T.D."/>
            <person name="Luster D.G."/>
            <person name="Schneider W.L."/>
            <person name="Rogers E."/>
            <person name="Andreote F.D."/>
            <person name="Grunwald N.J."/>
            <person name="Putnam M.L."/>
            <person name="Chang J.H."/>
        </authorList>
    </citation>
    <scope>NUCLEOTIDE SEQUENCE [LARGE SCALE GENOMIC DNA]</scope>
    <source>
        <strain evidence="3 4">AY1B3</strain>
    </source>
</reference>
<comment type="caution">
    <text evidence="3">The sequence shown here is derived from an EMBL/GenBank/DDBJ whole genome shotgun (WGS) entry which is preliminary data.</text>
</comment>
<dbReference type="GO" id="GO:0005737">
    <property type="term" value="C:cytoplasm"/>
    <property type="evidence" value="ECO:0007669"/>
    <property type="project" value="TreeGrafter"/>
</dbReference>
<name>A0A2S5VK05_9MICO</name>
<dbReference type="SUPFAM" id="SSF51735">
    <property type="entry name" value="NAD(P)-binding Rossmann-fold domains"/>
    <property type="match status" value="1"/>
</dbReference>
<dbReference type="InterPro" id="IPR001509">
    <property type="entry name" value="Epimerase_deHydtase"/>
</dbReference>
<evidence type="ECO:0000313" key="4">
    <source>
        <dbReference type="Proteomes" id="UP000239241"/>
    </source>
</evidence>
<evidence type="ECO:0000259" key="2">
    <source>
        <dbReference type="Pfam" id="PF01370"/>
    </source>
</evidence>
<dbReference type="Pfam" id="PF01370">
    <property type="entry name" value="Epimerase"/>
    <property type="match status" value="1"/>
</dbReference>
<sequence>MSSSARRALVLGGTGAMGGATAAHMARAGWSVDVTGRDPGGMPAELTDLGVRFHAIDRHDVRGVERVVGDGVDLLVDLVAFTAADVHALLPAMRAAGSVVVASSRAVYVDAEGRHVNGDAPPRLPVPVPESNPTLPPAGPGVDPATREGYAPSKAAVERAALDSGLPVTVIRPSKVHGRWARDARTRGIVERMTAGAATLDLADRGASVDHLTAAANAAALIARVADVPGARILNAADPDPLTAREIVAGIADELDWRGRVRLLEPGAEGGGHPWRAAHPFVLDMRAALALGYVPAGTGARLLRDEVAWIRDGSGRGSGTIGS</sequence>
<dbReference type="GO" id="GO:0004029">
    <property type="term" value="F:aldehyde dehydrogenase (NAD+) activity"/>
    <property type="evidence" value="ECO:0007669"/>
    <property type="project" value="TreeGrafter"/>
</dbReference>